<name>A0A840ZEB5_9HYPH</name>
<proteinExistence type="predicted"/>
<sequence length="855" mass="91106">MSGSQQPGGLRVLSQGDPAMPNRAAVDNYTGPRGEPLFDGDSLRLHNGVTKGGIQLLTSALLGSAAILPDGATVTSEVSDLFGRTLTVLDRGARRNATVNAKTGAVGSTDGFDNSAVFNAVAQHCLDNDIVMVVPPGDYFCRAGITIRCAYMGAGARLVFPNNQSPANKVTIDILPGDETSIHIDEVKQWTGWTRRSRTLGNLGVGYPKKDASGNIVKDSLGEPEMVPGHGSRKGQYITVDTTEQQIMPRVRETGNTSLQFGEGFYVATDAGGLAHMLSGNATNASWTSASALAKTVRERITIEGLQVVIGDDGATTTGGSAIVNKRPNTTFRNCEINVISTREIEQGFSDERTCFVTHEDGRVTGIKVFDTNYGWNANLCAGMVYRKPHATHVRRGIDAHRSKHIDIESPHLPDGWGAHYAWWMGSRGGLVGASTSSNPQALNLAGGGFSCVDADMPITAAASSVVRGRADMMEMGDSVVLRGNRIVLDNDGDAFRLFDLQGSTRGPDNGRTVEFPRLVSFTDNTVTIHGADKVVSVVFWGYSHNATTYPKGNETNSHWHFAGNKWIFRDGNHLDGGFPRLQVKYNKNATAFGDGVSAYFADFPSLFVQTLHNTGGHNKAARFSAVIERIEDLASIRYSRGAAREIVADAPRVDMAENPYSTSLALLGGEYFAPRITSRLGITPSRFEVNLDGGTPLVVSDVANVVNRVQLTGGVAGAGPKFQATGSDSNIPMEFGTRGSGAHLFHTSFTTRQFAILHTSGAVNYPTVSGGAEGAECTLGVTGTGTTGHLALTARGPASSIRSNRPHMLFPCTFSTVPSASTFAGCSVRIVDRQHRTAVSDGGTWRWNDGNAIN</sequence>
<dbReference type="RefSeq" id="WP_183564954.1">
    <property type="nucleotide sequence ID" value="NZ_JACHOP010000002.1"/>
</dbReference>
<reference evidence="2 3" key="1">
    <citation type="submission" date="2020-08" db="EMBL/GenBank/DDBJ databases">
        <title>Genomic Encyclopedia of Type Strains, Phase IV (KMG-IV): sequencing the most valuable type-strain genomes for metagenomic binning, comparative biology and taxonomic classification.</title>
        <authorList>
            <person name="Goeker M."/>
        </authorList>
    </citation>
    <scope>NUCLEOTIDE SEQUENCE [LARGE SCALE GENOMIC DNA]</scope>
    <source>
        <strain evidence="2 3">DSM 2163</strain>
    </source>
</reference>
<dbReference type="AlphaFoldDB" id="A0A840ZEB5"/>
<protein>
    <recommendedName>
        <fullName evidence="4">Pectate lyase superfamily protein domain-containing protein</fullName>
    </recommendedName>
</protein>
<dbReference type="EMBL" id="JACHOP010000002">
    <property type="protein sequence ID" value="MBB5756009.1"/>
    <property type="molecule type" value="Genomic_DNA"/>
</dbReference>
<evidence type="ECO:0000256" key="1">
    <source>
        <dbReference type="SAM" id="MobiDB-lite"/>
    </source>
</evidence>
<gene>
    <name evidence="2" type="ORF">HNR00_000705</name>
</gene>
<evidence type="ECO:0000313" key="3">
    <source>
        <dbReference type="Proteomes" id="UP000583454"/>
    </source>
</evidence>
<accession>A0A840ZEB5</accession>
<dbReference type="Proteomes" id="UP000583454">
    <property type="component" value="Unassembled WGS sequence"/>
</dbReference>
<keyword evidence="3" id="KW-1185">Reference proteome</keyword>
<evidence type="ECO:0000313" key="2">
    <source>
        <dbReference type="EMBL" id="MBB5756009.1"/>
    </source>
</evidence>
<feature type="region of interest" description="Disordered" evidence="1">
    <location>
        <begin position="1"/>
        <end position="33"/>
    </location>
</feature>
<evidence type="ECO:0008006" key="4">
    <source>
        <dbReference type="Google" id="ProtNLM"/>
    </source>
</evidence>
<comment type="caution">
    <text evidence="2">The sequence shown here is derived from an EMBL/GenBank/DDBJ whole genome shotgun (WGS) entry which is preliminary data.</text>
</comment>
<organism evidence="2 3">
    <name type="scientific">Methylorubrum rhodinum</name>
    <dbReference type="NCBI Taxonomy" id="29428"/>
    <lineage>
        <taxon>Bacteria</taxon>
        <taxon>Pseudomonadati</taxon>
        <taxon>Pseudomonadota</taxon>
        <taxon>Alphaproteobacteria</taxon>
        <taxon>Hyphomicrobiales</taxon>
        <taxon>Methylobacteriaceae</taxon>
        <taxon>Methylorubrum</taxon>
    </lineage>
</organism>